<comment type="subcellular location">
    <subcellularLocation>
        <location evidence="1">Membrane</location>
        <topology evidence="1">Multi-pass membrane protein</topology>
    </subcellularLocation>
</comment>
<evidence type="ECO:0000256" key="3">
    <source>
        <dbReference type="ARBA" id="ARBA00022692"/>
    </source>
</evidence>
<gene>
    <name evidence="9" type="ORF">Naga_100112g14</name>
</gene>
<dbReference type="Proteomes" id="UP000019335">
    <property type="component" value="Chromosome 2"/>
</dbReference>
<evidence type="ECO:0000256" key="4">
    <source>
        <dbReference type="ARBA" id="ARBA00022989"/>
    </source>
</evidence>
<dbReference type="AlphaFoldDB" id="W7TR30"/>
<feature type="region of interest" description="Disordered" evidence="6">
    <location>
        <begin position="1"/>
        <end position="20"/>
    </location>
</feature>
<sequence length="304" mass="33898">MCVSARSETATPPAAVSDTSASGSIKRYYDNAGLGRQDGDAIDQLNAFMTKQAHKVWSPDNEDYKVYEMVRQGHVVFKRRCMPLLYFYWATILVGLLRAPSLLFLAGALASTYFYMELYSAVLHIVLDNPAFIKVPGLDQPVFEFLAHHILPVEIAQRRYRDICGDLNVIVGLIFAINLLLFDWMKDGRVMCVVAAGGAMAYLGQFAHRQAHMPPSKVSPFARALQDAGLLVSPHLHRAHHRTYDRGFAILGGWSEGLITTLYHHVVPSQYVWLALFAVMTVFGLAGVVKIYIPAYDAFVAFVQ</sequence>
<keyword evidence="4 7" id="KW-1133">Transmembrane helix</keyword>
<reference evidence="9 10" key="1">
    <citation type="journal article" date="2014" name="Mol. Plant">
        <title>Chromosome Scale Genome Assembly and Transcriptome Profiling of Nannochloropsis gaditana in Nitrogen Depletion.</title>
        <authorList>
            <person name="Corteggiani Carpinelli E."/>
            <person name="Telatin A."/>
            <person name="Vitulo N."/>
            <person name="Forcato C."/>
            <person name="D'Angelo M."/>
            <person name="Schiavon R."/>
            <person name="Vezzi A."/>
            <person name="Giacometti G.M."/>
            <person name="Morosinotto T."/>
            <person name="Valle G."/>
        </authorList>
    </citation>
    <scope>NUCLEOTIDE SEQUENCE [LARGE SCALE GENOMIC DNA]</scope>
    <source>
        <strain evidence="9 10">B-31</strain>
    </source>
</reference>
<comment type="similarity">
    <text evidence="2">Belongs to the fatty acid desaturase CarF family.</text>
</comment>
<feature type="transmembrane region" description="Helical" evidence="7">
    <location>
        <begin position="163"/>
        <end position="182"/>
    </location>
</feature>
<dbReference type="PANTHER" id="PTHR48231:SF1">
    <property type="entry name" value="OS08G0187900 PROTEIN"/>
    <property type="match status" value="1"/>
</dbReference>
<evidence type="ECO:0000259" key="8">
    <source>
        <dbReference type="Pfam" id="PF10520"/>
    </source>
</evidence>
<keyword evidence="5 7" id="KW-0472">Membrane</keyword>
<evidence type="ECO:0000256" key="6">
    <source>
        <dbReference type="SAM" id="MobiDB-lite"/>
    </source>
</evidence>
<dbReference type="UniPathway" id="UPA00199"/>
<organism evidence="9 10">
    <name type="scientific">Nannochloropsis gaditana</name>
    <dbReference type="NCBI Taxonomy" id="72520"/>
    <lineage>
        <taxon>Eukaryota</taxon>
        <taxon>Sar</taxon>
        <taxon>Stramenopiles</taxon>
        <taxon>Ochrophyta</taxon>
        <taxon>Eustigmatophyceae</taxon>
        <taxon>Eustigmatales</taxon>
        <taxon>Monodopsidaceae</taxon>
        <taxon>Nannochloropsis</taxon>
    </lineage>
</organism>
<dbReference type="EMBL" id="AZIL01000123">
    <property type="protein sequence ID" value="EWM29670.1"/>
    <property type="molecule type" value="Genomic_DNA"/>
</dbReference>
<feature type="domain" description="Lipid desaturase" evidence="8">
    <location>
        <begin position="115"/>
        <end position="259"/>
    </location>
</feature>
<evidence type="ECO:0000256" key="1">
    <source>
        <dbReference type="ARBA" id="ARBA00004141"/>
    </source>
</evidence>
<evidence type="ECO:0000256" key="7">
    <source>
        <dbReference type="SAM" id="Phobius"/>
    </source>
</evidence>
<accession>W7TR30</accession>
<evidence type="ECO:0000313" key="10">
    <source>
        <dbReference type="Proteomes" id="UP000019335"/>
    </source>
</evidence>
<feature type="compositionally biased region" description="Polar residues" evidence="6">
    <location>
        <begin position="1"/>
        <end position="10"/>
    </location>
</feature>
<dbReference type="GO" id="GO:0016020">
    <property type="term" value="C:membrane"/>
    <property type="evidence" value="ECO:0007669"/>
    <property type="project" value="UniProtKB-SubCell"/>
</dbReference>
<keyword evidence="10" id="KW-1185">Reference proteome</keyword>
<evidence type="ECO:0000256" key="5">
    <source>
        <dbReference type="ARBA" id="ARBA00023136"/>
    </source>
</evidence>
<evidence type="ECO:0000313" key="9">
    <source>
        <dbReference type="EMBL" id="EWM29670.1"/>
    </source>
</evidence>
<dbReference type="OrthoDB" id="5103at2759"/>
<dbReference type="PANTHER" id="PTHR48231">
    <property type="entry name" value="TMEM189_B_DMAIN DOMAIN-CONTAINING PROTEIN"/>
    <property type="match status" value="1"/>
</dbReference>
<proteinExistence type="inferred from homology"/>
<name>W7TR30_9STRA</name>
<evidence type="ECO:0000256" key="2">
    <source>
        <dbReference type="ARBA" id="ARBA00007620"/>
    </source>
</evidence>
<keyword evidence="3 7" id="KW-0812">Transmembrane</keyword>
<dbReference type="Pfam" id="PF10520">
    <property type="entry name" value="Lipid_desat"/>
    <property type="match status" value="1"/>
</dbReference>
<feature type="transmembrane region" description="Helical" evidence="7">
    <location>
        <begin position="272"/>
        <end position="293"/>
    </location>
</feature>
<dbReference type="InterPro" id="IPR019547">
    <property type="entry name" value="Lipid_desat"/>
</dbReference>
<feature type="transmembrane region" description="Helical" evidence="7">
    <location>
        <begin position="248"/>
        <end position="266"/>
    </location>
</feature>
<protein>
    <submittedName>
        <fullName evidence="9">Kua-ubiquitin conjugating enzyme hybrid, localization</fullName>
    </submittedName>
</protein>
<dbReference type="GO" id="GO:0006631">
    <property type="term" value="P:fatty acid metabolic process"/>
    <property type="evidence" value="ECO:0007669"/>
    <property type="project" value="UniProtKB-UniPathway"/>
</dbReference>
<comment type="caution">
    <text evidence="9">The sequence shown here is derived from an EMBL/GenBank/DDBJ whole genome shotgun (WGS) entry which is preliminary data.</text>
</comment>
<feature type="transmembrane region" description="Helical" evidence="7">
    <location>
        <begin position="86"/>
        <end position="110"/>
    </location>
</feature>